<keyword evidence="2" id="KW-1185">Reference proteome</keyword>
<dbReference type="PROSITE" id="PS51257">
    <property type="entry name" value="PROKAR_LIPOPROTEIN"/>
    <property type="match status" value="1"/>
</dbReference>
<evidence type="ECO:0000313" key="2">
    <source>
        <dbReference type="Proteomes" id="UP001152484"/>
    </source>
</evidence>
<proteinExistence type="predicted"/>
<comment type="caution">
    <text evidence="1">The sequence shown here is derived from an EMBL/GenBank/DDBJ whole genome shotgun (WGS) entry which is preliminary data.</text>
</comment>
<sequence>MSSPSREKSPSQIYASTAPASASSSCAIHQSTSSPSLWFFLSSHRSSSCLRIQLLRDSSIELISISFFLPLASLPVKQSLERTQSLYDLAWGWFGGWKVEEGLWVVQRRWGTDGGARLGSGDSDSGVMVGLWRWCKGLGVVVQGSGTGGAGEEAVVTDQRGLYVTADDCCAEGLMWSRFGRRRSTVTVDGGVGAEGGCGGWLGRRQWQWRWHRGGGQF</sequence>
<name>A0A9P1ECR4_CUSEU</name>
<organism evidence="1 2">
    <name type="scientific">Cuscuta europaea</name>
    <name type="common">European dodder</name>
    <dbReference type="NCBI Taxonomy" id="41803"/>
    <lineage>
        <taxon>Eukaryota</taxon>
        <taxon>Viridiplantae</taxon>
        <taxon>Streptophyta</taxon>
        <taxon>Embryophyta</taxon>
        <taxon>Tracheophyta</taxon>
        <taxon>Spermatophyta</taxon>
        <taxon>Magnoliopsida</taxon>
        <taxon>eudicotyledons</taxon>
        <taxon>Gunneridae</taxon>
        <taxon>Pentapetalae</taxon>
        <taxon>asterids</taxon>
        <taxon>lamiids</taxon>
        <taxon>Solanales</taxon>
        <taxon>Convolvulaceae</taxon>
        <taxon>Cuscuteae</taxon>
        <taxon>Cuscuta</taxon>
        <taxon>Cuscuta subgen. Cuscuta</taxon>
    </lineage>
</organism>
<dbReference type="Proteomes" id="UP001152484">
    <property type="component" value="Unassembled WGS sequence"/>
</dbReference>
<gene>
    <name evidence="1" type="ORF">CEURO_LOCUS13578</name>
</gene>
<protein>
    <submittedName>
        <fullName evidence="1">Uncharacterized protein</fullName>
    </submittedName>
</protein>
<dbReference type="AlphaFoldDB" id="A0A9P1ECR4"/>
<reference evidence="1" key="1">
    <citation type="submission" date="2022-07" db="EMBL/GenBank/DDBJ databases">
        <authorList>
            <person name="Macas J."/>
            <person name="Novak P."/>
            <person name="Neumann P."/>
        </authorList>
    </citation>
    <scope>NUCLEOTIDE SEQUENCE</scope>
</reference>
<evidence type="ECO:0000313" key="1">
    <source>
        <dbReference type="EMBL" id="CAH9096835.1"/>
    </source>
</evidence>
<accession>A0A9P1ECR4</accession>
<dbReference type="EMBL" id="CAMAPE010000035">
    <property type="protein sequence ID" value="CAH9096835.1"/>
    <property type="molecule type" value="Genomic_DNA"/>
</dbReference>